<keyword evidence="9" id="KW-0520">NAD</keyword>
<evidence type="ECO:0000256" key="3">
    <source>
        <dbReference type="ARBA" id="ARBA00021007"/>
    </source>
</evidence>
<comment type="subcellular location">
    <subcellularLocation>
        <location evidence="1">Membrane</location>
    </subcellularLocation>
    <subcellularLocation>
        <location evidence="9">Mitochondrion membrane</location>
        <topology evidence="9">Multi-pass membrane protein</topology>
    </subcellularLocation>
</comment>
<evidence type="ECO:0000256" key="1">
    <source>
        <dbReference type="ARBA" id="ARBA00004370"/>
    </source>
</evidence>
<dbReference type="InterPro" id="IPR000440">
    <property type="entry name" value="NADH_UbQ/plastoQ_OxRdtase_su3"/>
</dbReference>
<gene>
    <name evidence="10" type="primary">nad3</name>
</gene>
<organism evidence="10">
    <name type="scientific">Paramphistomum leydeni</name>
    <dbReference type="NCBI Taxonomy" id="851063"/>
    <lineage>
        <taxon>Eukaryota</taxon>
        <taxon>Metazoa</taxon>
        <taxon>Spiralia</taxon>
        <taxon>Lophotrochozoa</taxon>
        <taxon>Platyhelminthes</taxon>
        <taxon>Trematoda</taxon>
        <taxon>Digenea</taxon>
        <taxon>Plagiorchiida</taxon>
        <taxon>Pronocephalata</taxon>
        <taxon>Paramphistomoidea</taxon>
        <taxon>Paramphistomidae</taxon>
        <taxon>Paramphistomum</taxon>
    </lineage>
</organism>
<evidence type="ECO:0000256" key="6">
    <source>
        <dbReference type="ARBA" id="ARBA00022989"/>
    </source>
</evidence>
<keyword evidence="9" id="KW-0830">Ubiquinone</keyword>
<evidence type="ECO:0000313" key="10">
    <source>
        <dbReference type="EMBL" id="AJR32861.1"/>
    </source>
</evidence>
<dbReference type="AlphaFoldDB" id="A0A0D3RB13"/>
<keyword evidence="9" id="KW-0679">Respiratory chain</keyword>
<keyword evidence="9 10" id="KW-0496">Mitochondrion</keyword>
<keyword evidence="5 9" id="KW-0812">Transmembrane</keyword>
<comment type="similarity">
    <text evidence="2 9">Belongs to the complex I subunit 3 family.</text>
</comment>
<dbReference type="InterPro" id="IPR038430">
    <property type="entry name" value="NDAH_ubi_oxred_su3_sf"/>
</dbReference>
<keyword evidence="6 9" id="KW-1133">Transmembrane helix</keyword>
<comment type="function">
    <text evidence="9">Core subunit of the mitochondrial membrane respiratory chain NADH dehydrogenase (Complex I) which catalyzes electron transfer from NADH through the respiratory chain, using ubiquinone as an electron acceptor. Essential for the catalytic activity of complex I.</text>
</comment>
<keyword evidence="9" id="KW-0249">Electron transport</keyword>
<dbReference type="EMBL" id="KP341657">
    <property type="protein sequence ID" value="AJR32861.1"/>
    <property type="molecule type" value="Genomic_DNA"/>
</dbReference>
<evidence type="ECO:0000256" key="2">
    <source>
        <dbReference type="ARBA" id="ARBA00008472"/>
    </source>
</evidence>
<dbReference type="EC" id="7.1.1.2" evidence="9"/>
<evidence type="ECO:0000256" key="8">
    <source>
        <dbReference type="ARBA" id="ARBA00049551"/>
    </source>
</evidence>
<name>A0A0D3RB13_9TREM</name>
<keyword evidence="4 9" id="KW-0813">Transport</keyword>
<accession>A0A0D3RB13</accession>
<evidence type="ECO:0000256" key="9">
    <source>
        <dbReference type="RuleBase" id="RU003640"/>
    </source>
</evidence>
<dbReference type="Gene3D" id="1.20.58.1610">
    <property type="entry name" value="NADH:ubiquinone/plastoquinone oxidoreductase, chain 3"/>
    <property type="match status" value="1"/>
</dbReference>
<dbReference type="GO" id="GO:0031966">
    <property type="term" value="C:mitochondrial membrane"/>
    <property type="evidence" value="ECO:0007669"/>
    <property type="project" value="UniProtKB-SubCell"/>
</dbReference>
<feature type="transmembrane region" description="Helical" evidence="9">
    <location>
        <begin position="91"/>
        <end position="110"/>
    </location>
</feature>
<geneLocation type="mitochondrion" evidence="10"/>
<dbReference type="Pfam" id="PF00507">
    <property type="entry name" value="Oxidored_q4"/>
    <property type="match status" value="1"/>
</dbReference>
<feature type="transmembrane region" description="Helical" evidence="9">
    <location>
        <begin position="56"/>
        <end position="79"/>
    </location>
</feature>
<comment type="catalytic activity">
    <reaction evidence="8 9">
        <text>a ubiquinone + NADH + 5 H(+)(in) = a ubiquinol + NAD(+) + 4 H(+)(out)</text>
        <dbReference type="Rhea" id="RHEA:29091"/>
        <dbReference type="Rhea" id="RHEA-COMP:9565"/>
        <dbReference type="Rhea" id="RHEA-COMP:9566"/>
        <dbReference type="ChEBI" id="CHEBI:15378"/>
        <dbReference type="ChEBI" id="CHEBI:16389"/>
        <dbReference type="ChEBI" id="CHEBI:17976"/>
        <dbReference type="ChEBI" id="CHEBI:57540"/>
        <dbReference type="ChEBI" id="CHEBI:57945"/>
        <dbReference type="EC" id="7.1.1.2"/>
    </reaction>
</comment>
<evidence type="ECO:0000256" key="7">
    <source>
        <dbReference type="ARBA" id="ARBA00023136"/>
    </source>
</evidence>
<proteinExistence type="inferred from homology"/>
<sequence length="118" mass="13766">MFVVLSCVGLFLLVFMLVSVFHAFLWNVEWSSIGGLRCWASSYECGFMSQQLVVNYFSYTCFVLLVFFVVFDLEISLLLNLPLQGLLYKNLVYYLFFLVLLCFGYGVEVYKGYTLWAY</sequence>
<evidence type="ECO:0000256" key="4">
    <source>
        <dbReference type="ARBA" id="ARBA00022448"/>
    </source>
</evidence>
<evidence type="ECO:0000256" key="5">
    <source>
        <dbReference type="ARBA" id="ARBA00022692"/>
    </source>
</evidence>
<keyword evidence="7 9" id="KW-0472">Membrane</keyword>
<protein>
    <recommendedName>
        <fullName evidence="3 9">NADH-ubiquinone oxidoreductase chain 3</fullName>
        <ecNumber evidence="9">7.1.1.2</ecNumber>
    </recommendedName>
</protein>
<dbReference type="GO" id="GO:0008137">
    <property type="term" value="F:NADH dehydrogenase (ubiquinone) activity"/>
    <property type="evidence" value="ECO:0007669"/>
    <property type="project" value="UniProtKB-UniRule"/>
</dbReference>
<keyword evidence="9" id="KW-1278">Translocase</keyword>
<reference evidence="10" key="1">
    <citation type="journal article" date="2015" name="Parasit. Vectors">
        <title>Mitochondrial and nuclear ribosomal DNA dataset supports that Paramphistomum leydeni (Trematoda: Digenea) is a distinct rumen fluke species.</title>
        <authorList>
            <person name="Ma J."/>
            <person name="He J.J."/>
            <person name="Liu G."/>
            <person name="Zhou D."/>
            <person name="Liu J."/>
            <person name="Liu Y."/>
            <person name="Zhu X.Q."/>
        </authorList>
    </citation>
    <scope>NUCLEOTIDE SEQUENCE</scope>
</reference>